<dbReference type="Pfam" id="PF01987">
    <property type="entry name" value="AIM24"/>
    <property type="match status" value="1"/>
</dbReference>
<dbReference type="InterPro" id="IPR036983">
    <property type="entry name" value="AIM24_sf"/>
</dbReference>
<dbReference type="SUPFAM" id="SSF51219">
    <property type="entry name" value="TRAP-like"/>
    <property type="match status" value="1"/>
</dbReference>
<organism evidence="1">
    <name type="scientific">uncultured marine group II/III euryarchaeote KM3_155_E06</name>
    <dbReference type="NCBI Taxonomy" id="1457897"/>
    <lineage>
        <taxon>Archaea</taxon>
        <taxon>Methanobacteriati</taxon>
        <taxon>Methanobacteriota</taxon>
        <taxon>environmental samples</taxon>
    </lineage>
</organism>
<accession>A0A075GER3</accession>
<dbReference type="Gene3D" id="3.60.160.10">
    <property type="entry name" value="Mitochondrial biogenesis AIM24"/>
    <property type="match status" value="1"/>
</dbReference>
<dbReference type="NCBIfam" id="TIGR00266">
    <property type="entry name" value="TIGR00266 family protein"/>
    <property type="match status" value="1"/>
</dbReference>
<protein>
    <submittedName>
        <fullName evidence="1">Transcriptional regulator</fullName>
    </submittedName>
</protein>
<dbReference type="InterPro" id="IPR002838">
    <property type="entry name" value="AIM24"/>
</dbReference>
<name>A0A075GER3_9EURY</name>
<sequence length="223" mass="23609">MEFQPAYAMLTLSLAAGEAVRVEPGAMVAQENVTMETKSSGGFLKGLKKAVLGGESFFLNTFTGGAGGGWISLAPSPPGDLAWFDVQPGRQLFIQSGSFLASTSNVQTDTQFQGLKGAFSGESLFFIRAFTEDGVPGRVYYNSYGAIKQIPVQAGHTVTVDTGHVVAFEDSLQYQIGKVGGMKSFMFGGEGLVMHFSGQGSIWIQTRAVPALAGMIIPYVPTN</sequence>
<evidence type="ECO:0000313" key="1">
    <source>
        <dbReference type="EMBL" id="AIF02224.1"/>
    </source>
</evidence>
<dbReference type="AlphaFoldDB" id="A0A075GER3"/>
<dbReference type="EMBL" id="KF900643">
    <property type="protein sequence ID" value="AIF02224.1"/>
    <property type="molecule type" value="Genomic_DNA"/>
</dbReference>
<dbReference type="PANTHER" id="PTHR43657:SF1">
    <property type="entry name" value="ALTERED INHERITANCE OF MITOCHONDRIA PROTEIN 24, MITOCHONDRIAL"/>
    <property type="match status" value="1"/>
</dbReference>
<dbReference type="InterPro" id="IPR016031">
    <property type="entry name" value="Trp_RNA-bd_attenuator-like_dom"/>
</dbReference>
<proteinExistence type="predicted"/>
<dbReference type="PANTHER" id="PTHR43657">
    <property type="entry name" value="TRYPTOPHAN RNA-BINDING ATTENUATOR PROTEIN-LIKE PROTEIN"/>
    <property type="match status" value="1"/>
</dbReference>
<reference evidence="1" key="1">
    <citation type="journal article" date="2014" name="Genome Biol. Evol.">
        <title>Pangenome evidence for extensive interdomain horizontal transfer affecting lineage core and shell genes in uncultured planktonic thaumarchaeota and euryarchaeota.</title>
        <authorList>
            <person name="Deschamps P."/>
            <person name="Zivanovic Y."/>
            <person name="Moreira D."/>
            <person name="Rodriguez-Valera F."/>
            <person name="Lopez-Garcia P."/>
        </authorList>
    </citation>
    <scope>NUCLEOTIDE SEQUENCE</scope>
</reference>